<dbReference type="PANTHER" id="PTHR47371">
    <property type="entry name" value="LIPOTEICHOIC ACID SYNTHASE"/>
    <property type="match status" value="1"/>
</dbReference>
<reference evidence="9 10" key="2">
    <citation type="submission" date="2007-06" db="EMBL/GenBank/DDBJ databases">
        <title>Draft genome sequence of Pseudoflavonifractor capillosus ATCC 29799.</title>
        <authorList>
            <person name="Sudarsanam P."/>
            <person name="Ley R."/>
            <person name="Guruge J."/>
            <person name="Turnbaugh P.J."/>
            <person name="Mahowald M."/>
            <person name="Liep D."/>
            <person name="Gordon J."/>
        </authorList>
    </citation>
    <scope>NUCLEOTIDE SEQUENCE [LARGE SCALE GENOMIC DNA]</scope>
    <source>
        <strain evidence="9 10">ATCC 29799</strain>
    </source>
</reference>
<dbReference type="InterPro" id="IPR017850">
    <property type="entry name" value="Alkaline_phosphatase_core_sf"/>
</dbReference>
<name>A6NQH7_9FIRM</name>
<comment type="subcellular location">
    <subcellularLocation>
        <location evidence="1">Cell membrane</location>
        <topology evidence="1">Multi-pass membrane protein</topology>
    </subcellularLocation>
</comment>
<dbReference type="Proteomes" id="UP000003639">
    <property type="component" value="Unassembled WGS sequence"/>
</dbReference>
<evidence type="ECO:0000256" key="6">
    <source>
        <dbReference type="ARBA" id="ARBA00023136"/>
    </source>
</evidence>
<dbReference type="PANTHER" id="PTHR47371:SF3">
    <property type="entry name" value="PHOSPHOGLYCEROL TRANSFERASE I"/>
    <property type="match status" value="1"/>
</dbReference>
<feature type="transmembrane region" description="Helical" evidence="7">
    <location>
        <begin position="78"/>
        <end position="97"/>
    </location>
</feature>
<proteinExistence type="predicted"/>
<dbReference type="GO" id="GO:0016787">
    <property type="term" value="F:hydrolase activity"/>
    <property type="evidence" value="ECO:0007669"/>
    <property type="project" value="UniProtKB-KW"/>
</dbReference>
<reference evidence="9 10" key="1">
    <citation type="submission" date="2007-04" db="EMBL/GenBank/DDBJ databases">
        <authorList>
            <person name="Fulton L."/>
            <person name="Clifton S."/>
            <person name="Fulton B."/>
            <person name="Xu J."/>
            <person name="Minx P."/>
            <person name="Pepin K.H."/>
            <person name="Johnson M."/>
            <person name="Thiruvilangam P."/>
            <person name="Bhonagiri V."/>
            <person name="Nash W.E."/>
            <person name="Mardis E.R."/>
            <person name="Wilson R.K."/>
        </authorList>
    </citation>
    <scope>NUCLEOTIDE SEQUENCE [LARGE SCALE GENOMIC DNA]</scope>
    <source>
        <strain evidence="9 10">ATCC 29799</strain>
    </source>
</reference>
<feature type="transmembrane region" description="Helical" evidence="7">
    <location>
        <begin position="16"/>
        <end position="37"/>
    </location>
</feature>
<dbReference type="RefSeq" id="WP_006571005.1">
    <property type="nucleotide sequence ID" value="NZ_AAXG02000004.1"/>
</dbReference>
<dbReference type="InterPro" id="IPR050448">
    <property type="entry name" value="OpgB/LTA_synthase_biosynth"/>
</dbReference>
<dbReference type="Gene3D" id="3.40.720.10">
    <property type="entry name" value="Alkaline Phosphatase, subunit A"/>
    <property type="match status" value="1"/>
</dbReference>
<evidence type="ECO:0000256" key="1">
    <source>
        <dbReference type="ARBA" id="ARBA00004651"/>
    </source>
</evidence>
<evidence type="ECO:0000256" key="5">
    <source>
        <dbReference type="ARBA" id="ARBA00022989"/>
    </source>
</evidence>
<evidence type="ECO:0000256" key="3">
    <source>
        <dbReference type="ARBA" id="ARBA00022475"/>
    </source>
</evidence>
<dbReference type="SUPFAM" id="SSF53649">
    <property type="entry name" value="Alkaline phosphatase-like"/>
    <property type="match status" value="1"/>
</dbReference>
<accession>A6NQH7</accession>
<evidence type="ECO:0000313" key="10">
    <source>
        <dbReference type="Proteomes" id="UP000003639"/>
    </source>
</evidence>
<dbReference type="EMBL" id="AAXG02000004">
    <property type="protein sequence ID" value="EDN01783.1"/>
    <property type="molecule type" value="Genomic_DNA"/>
</dbReference>
<protein>
    <submittedName>
        <fullName evidence="9">Arylsulfatase</fullName>
        <ecNumber evidence="9">3.1.6.-</ecNumber>
    </submittedName>
</protein>
<feature type="transmembrane region" description="Helical" evidence="7">
    <location>
        <begin position="49"/>
        <end position="71"/>
    </location>
</feature>
<keyword evidence="9" id="KW-0378">Hydrolase</keyword>
<dbReference type="GO" id="GO:0005886">
    <property type="term" value="C:plasma membrane"/>
    <property type="evidence" value="ECO:0007669"/>
    <property type="project" value="UniProtKB-SubCell"/>
</dbReference>
<feature type="transmembrane region" description="Helical" evidence="7">
    <location>
        <begin position="127"/>
        <end position="148"/>
    </location>
</feature>
<keyword evidence="4 7" id="KW-0812">Transmembrane</keyword>
<evidence type="ECO:0000313" key="9">
    <source>
        <dbReference type="EMBL" id="EDN01783.1"/>
    </source>
</evidence>
<keyword evidence="10" id="KW-1185">Reference proteome</keyword>
<feature type="domain" description="Sulfatase N-terminal" evidence="8">
    <location>
        <begin position="269"/>
        <end position="545"/>
    </location>
</feature>
<dbReference type="InterPro" id="IPR000917">
    <property type="entry name" value="Sulfatase_N"/>
</dbReference>
<dbReference type="OrthoDB" id="243547at2"/>
<evidence type="ECO:0000256" key="2">
    <source>
        <dbReference type="ARBA" id="ARBA00004936"/>
    </source>
</evidence>
<dbReference type="EC" id="3.1.6.-" evidence="9"/>
<comment type="pathway">
    <text evidence="2">Cell wall biogenesis; lipoteichoic acid biosynthesis.</text>
</comment>
<keyword evidence="6 7" id="KW-0472">Membrane</keyword>
<dbReference type="STRING" id="411467.BACCAP_00448"/>
<dbReference type="Pfam" id="PF00884">
    <property type="entry name" value="Sulfatase"/>
    <property type="match status" value="1"/>
</dbReference>
<dbReference type="CDD" id="cd16015">
    <property type="entry name" value="LTA_synthase"/>
    <property type="match status" value="1"/>
</dbReference>
<evidence type="ECO:0000259" key="8">
    <source>
        <dbReference type="Pfam" id="PF00884"/>
    </source>
</evidence>
<keyword evidence="3" id="KW-1003">Cell membrane</keyword>
<feature type="transmembrane region" description="Helical" evidence="7">
    <location>
        <begin position="160"/>
        <end position="177"/>
    </location>
</feature>
<gene>
    <name evidence="9" type="ORF">BACCAP_00448</name>
</gene>
<keyword evidence="5 7" id="KW-1133">Transmembrane helix</keyword>
<organism evidence="9 10">
    <name type="scientific">Pseudoflavonifractor capillosus ATCC 29799</name>
    <dbReference type="NCBI Taxonomy" id="411467"/>
    <lineage>
        <taxon>Bacteria</taxon>
        <taxon>Bacillati</taxon>
        <taxon>Bacillota</taxon>
        <taxon>Clostridia</taxon>
        <taxon>Eubacteriales</taxon>
        <taxon>Oscillospiraceae</taxon>
        <taxon>Pseudoflavonifractor</taxon>
    </lineage>
</organism>
<dbReference type="AlphaFoldDB" id="A6NQH7"/>
<sequence>MKKLMQKLDPIAKNPVLTPVLCALMGVCVGVLSMWFACVDNRTAMFISYFTHPLIALLNILPVVFLSLLLYFLIGRAWISYLVTAAVTMGLTFASFYKLTFRNDPMMFEDILLIREAGNMAGKYQLFLNKSMLMALVLLVLGLVFLLLFARAKTSWKPRLLCALVTILMAFPLYALYTDANIYNNKTRNEDLISPWSATQVYTSKGFLYPFLYSIRSASDPAPEGYDAKACEEIMSGYTDADIPEEQKVDIFTIQLEAYNDFTKFGTPELNPEVYETFHKLESEGYTGNLVTNIFAGGTIDTERCFLTGYSSLGSFRSPSNSYAWYFRDQGYYATGSHSCYAWFYNRENINANLCLEDYKFVENYYGELTGGGIGYDDVLFPEMIKLYEEHKANDDRPYFSFNVTYQGHGPYDTDRTWYGDGWVVDDGSYTQEELNLMNNYFGSLKNTGDNLEMFFDYFRESKDPVVIILFGDHNPWMGDANSVYNKLGIDLDLSTKEGFMNYYATRYLIWANDAAKEVLGCDFQGEGPDLSPNFLMTELFDLCGWEGPAFMQATRPVMEALPVINTPTGLYFEDGNLTKDLTDEDQALADWYDSLQYYWRRHFAG</sequence>
<dbReference type="eggNOG" id="COG1368">
    <property type="taxonomic scope" value="Bacteria"/>
</dbReference>
<evidence type="ECO:0000256" key="7">
    <source>
        <dbReference type="SAM" id="Phobius"/>
    </source>
</evidence>
<comment type="caution">
    <text evidence="9">The sequence shown here is derived from an EMBL/GenBank/DDBJ whole genome shotgun (WGS) entry which is preliminary data.</text>
</comment>
<evidence type="ECO:0000256" key="4">
    <source>
        <dbReference type="ARBA" id="ARBA00022692"/>
    </source>
</evidence>